<sequence>MMEEDERPAIRHAKSLLEALEQELNRRLNSKPSFSSRIYTETMVYSGAVEDDPSKVTCDEREYDSNCSELHVEVEEITVYITNVTPSEKGRVKFCGGMMIRSKTKAHGSKSYTAFKPAIIRDGIHLE</sequence>
<dbReference type="EMBL" id="KZ293480">
    <property type="protein sequence ID" value="PBK61033.1"/>
    <property type="molecule type" value="Genomic_DNA"/>
</dbReference>
<evidence type="ECO:0000313" key="2">
    <source>
        <dbReference type="Proteomes" id="UP000218334"/>
    </source>
</evidence>
<dbReference type="AlphaFoldDB" id="A0A2H3BB19"/>
<dbReference type="Proteomes" id="UP000218334">
    <property type="component" value="Unassembled WGS sequence"/>
</dbReference>
<protein>
    <submittedName>
        <fullName evidence="1">Uncharacterized protein</fullName>
    </submittedName>
</protein>
<evidence type="ECO:0000313" key="1">
    <source>
        <dbReference type="EMBL" id="PBK61033.1"/>
    </source>
</evidence>
<reference evidence="2" key="1">
    <citation type="journal article" date="2017" name="Nat. Ecol. Evol.">
        <title>Genome expansion and lineage-specific genetic innovations in the forest pathogenic fungi Armillaria.</title>
        <authorList>
            <person name="Sipos G."/>
            <person name="Prasanna A.N."/>
            <person name="Walter M.C."/>
            <person name="O'Connor E."/>
            <person name="Balint B."/>
            <person name="Krizsan K."/>
            <person name="Kiss B."/>
            <person name="Hess J."/>
            <person name="Varga T."/>
            <person name="Slot J."/>
            <person name="Riley R."/>
            <person name="Boka B."/>
            <person name="Rigling D."/>
            <person name="Barry K."/>
            <person name="Lee J."/>
            <person name="Mihaltcheva S."/>
            <person name="LaButti K."/>
            <person name="Lipzen A."/>
            <person name="Waldron R."/>
            <person name="Moloney N.M."/>
            <person name="Sperisen C."/>
            <person name="Kredics L."/>
            <person name="Vagvoelgyi C."/>
            <person name="Patrignani A."/>
            <person name="Fitzpatrick D."/>
            <person name="Nagy I."/>
            <person name="Doyle S."/>
            <person name="Anderson J.B."/>
            <person name="Grigoriev I.V."/>
            <person name="Gueldener U."/>
            <person name="Muensterkoetter M."/>
            <person name="Nagy L.G."/>
        </authorList>
    </citation>
    <scope>NUCLEOTIDE SEQUENCE [LARGE SCALE GENOMIC DNA]</scope>
    <source>
        <strain evidence="2">28-4</strain>
    </source>
</reference>
<proteinExistence type="predicted"/>
<gene>
    <name evidence="1" type="ORF">ARMSODRAFT_678501</name>
</gene>
<accession>A0A2H3BB19</accession>
<organism evidence="1 2">
    <name type="scientific">Armillaria solidipes</name>
    <dbReference type="NCBI Taxonomy" id="1076256"/>
    <lineage>
        <taxon>Eukaryota</taxon>
        <taxon>Fungi</taxon>
        <taxon>Dikarya</taxon>
        <taxon>Basidiomycota</taxon>
        <taxon>Agaricomycotina</taxon>
        <taxon>Agaricomycetes</taxon>
        <taxon>Agaricomycetidae</taxon>
        <taxon>Agaricales</taxon>
        <taxon>Marasmiineae</taxon>
        <taxon>Physalacriaceae</taxon>
        <taxon>Armillaria</taxon>
    </lineage>
</organism>
<name>A0A2H3BB19_9AGAR</name>
<keyword evidence="2" id="KW-1185">Reference proteome</keyword>